<dbReference type="Proteomes" id="UP000785679">
    <property type="component" value="Unassembled WGS sequence"/>
</dbReference>
<dbReference type="AlphaFoldDB" id="A0A8J8P8G0"/>
<accession>A0A8J8P8G0</accession>
<keyword evidence="2" id="KW-1185">Reference proteome</keyword>
<evidence type="ECO:0000313" key="1">
    <source>
        <dbReference type="EMBL" id="TNV87431.1"/>
    </source>
</evidence>
<gene>
    <name evidence="1" type="ORF">FGO68_gene3825</name>
</gene>
<name>A0A8J8P8G0_HALGN</name>
<dbReference type="EMBL" id="RRYP01000437">
    <property type="protein sequence ID" value="TNV87431.1"/>
    <property type="molecule type" value="Genomic_DNA"/>
</dbReference>
<comment type="caution">
    <text evidence="1">The sequence shown here is derived from an EMBL/GenBank/DDBJ whole genome shotgun (WGS) entry which is preliminary data.</text>
</comment>
<organism evidence="1 2">
    <name type="scientific">Halteria grandinella</name>
    <dbReference type="NCBI Taxonomy" id="5974"/>
    <lineage>
        <taxon>Eukaryota</taxon>
        <taxon>Sar</taxon>
        <taxon>Alveolata</taxon>
        <taxon>Ciliophora</taxon>
        <taxon>Intramacronucleata</taxon>
        <taxon>Spirotrichea</taxon>
        <taxon>Stichotrichia</taxon>
        <taxon>Sporadotrichida</taxon>
        <taxon>Halteriidae</taxon>
        <taxon>Halteria</taxon>
    </lineage>
</organism>
<sequence length="139" mass="16511">MVGEYKVELWCVTGYGWIGLYAQSRRRSLLTQFLQIKITKLKMMTSLYCQSDQSLLRANQEYIILVHLKLVFKCNARYIIYISDQNYLRINLAQRYSYADFQECSFQFICDQKAGKQLRKQNCYFDIHASVNVYPLSEN</sequence>
<reference evidence="1" key="1">
    <citation type="submission" date="2019-06" db="EMBL/GenBank/DDBJ databases">
        <authorList>
            <person name="Zheng W."/>
        </authorList>
    </citation>
    <scope>NUCLEOTIDE SEQUENCE</scope>
    <source>
        <strain evidence="1">QDHG01</strain>
    </source>
</reference>
<protein>
    <submittedName>
        <fullName evidence="1">Uncharacterized protein</fullName>
    </submittedName>
</protein>
<proteinExistence type="predicted"/>
<evidence type="ECO:0000313" key="2">
    <source>
        <dbReference type="Proteomes" id="UP000785679"/>
    </source>
</evidence>